<comment type="caution">
    <text evidence="4">The sequence shown here is derived from an EMBL/GenBank/DDBJ whole genome shotgun (WGS) entry which is preliminary data.</text>
</comment>
<dbReference type="InterPro" id="IPR014905">
    <property type="entry name" value="HIRAN"/>
</dbReference>
<organism evidence="4 5">
    <name type="scientific">Brucella pseudogrignonensis</name>
    <dbReference type="NCBI Taxonomy" id="419475"/>
    <lineage>
        <taxon>Bacteria</taxon>
        <taxon>Pseudomonadati</taxon>
        <taxon>Pseudomonadota</taxon>
        <taxon>Alphaproteobacteria</taxon>
        <taxon>Hyphomicrobiales</taxon>
        <taxon>Brucellaceae</taxon>
        <taxon>Brucella/Ochrobactrum group</taxon>
        <taxon>Brucella</taxon>
    </lineage>
</organism>
<evidence type="ECO:0000313" key="5">
    <source>
        <dbReference type="Proteomes" id="UP001184614"/>
    </source>
</evidence>
<protein>
    <recommendedName>
        <fullName evidence="3">HIRAN domain-containing protein</fullName>
    </recommendedName>
</protein>
<keyword evidence="2" id="KW-0378">Hydrolase</keyword>
<keyword evidence="1" id="KW-0479">Metal-binding</keyword>
<evidence type="ECO:0000256" key="1">
    <source>
        <dbReference type="ARBA" id="ARBA00022723"/>
    </source>
</evidence>
<proteinExistence type="predicted"/>
<evidence type="ECO:0000256" key="2">
    <source>
        <dbReference type="ARBA" id="ARBA00022801"/>
    </source>
</evidence>
<dbReference type="EMBL" id="JAVDQT010000001">
    <property type="protein sequence ID" value="MDR6431007.1"/>
    <property type="molecule type" value="Genomic_DNA"/>
</dbReference>
<gene>
    <name evidence="4" type="ORF">J2782_000712</name>
</gene>
<name>A0ABU1M5A3_9HYPH</name>
<dbReference type="RefSeq" id="WP_310010207.1">
    <property type="nucleotide sequence ID" value="NZ_JAVDQT010000001.1"/>
</dbReference>
<dbReference type="Proteomes" id="UP001184614">
    <property type="component" value="Unassembled WGS sequence"/>
</dbReference>
<dbReference type="Pfam" id="PF08797">
    <property type="entry name" value="HIRAN"/>
    <property type="match status" value="1"/>
</dbReference>
<keyword evidence="5" id="KW-1185">Reference proteome</keyword>
<feature type="domain" description="HIRAN" evidence="3">
    <location>
        <begin position="41"/>
        <end position="124"/>
    </location>
</feature>
<dbReference type="Gene3D" id="3.30.70.2330">
    <property type="match status" value="1"/>
</dbReference>
<accession>A0ABU1M5A3</accession>
<sequence>MLWFLVGVGVLIGIVWGLAKSSKDDDGLPALSGNITVSGDGEYDFNVVGESHYQRALEDIAGRSDESAEYYCTAKLIPEPTNEYDKRAIRVDIDSRPVGYIPRDVTSDFHNILNGRSAAVDAVILGGWERGRRGDGHFGVKLDVAYPLRVQ</sequence>
<evidence type="ECO:0000259" key="3">
    <source>
        <dbReference type="Pfam" id="PF08797"/>
    </source>
</evidence>
<reference evidence="4 5" key="1">
    <citation type="submission" date="2023-07" db="EMBL/GenBank/DDBJ databases">
        <title>Sorghum-associated microbial communities from plants grown in Nebraska, USA.</title>
        <authorList>
            <person name="Schachtman D."/>
        </authorList>
    </citation>
    <scope>NUCLEOTIDE SEQUENCE [LARGE SCALE GENOMIC DNA]</scope>
    <source>
        <strain evidence="4 5">DS1730</strain>
    </source>
</reference>
<evidence type="ECO:0000313" key="4">
    <source>
        <dbReference type="EMBL" id="MDR6431007.1"/>
    </source>
</evidence>